<dbReference type="HOGENOM" id="CLU_318106_0_0_1"/>
<name>A0A0C2IIP6_9PEZI</name>
<comment type="caution">
    <text evidence="1">The sequence shown here is derived from an EMBL/GenBank/DDBJ whole genome shotgun (WGS) entry which is preliminary data.</text>
</comment>
<accession>A0A0C2IIP6</accession>
<organism evidence="1 2">
    <name type="scientific">Sporothrix brasiliensis 5110</name>
    <dbReference type="NCBI Taxonomy" id="1398154"/>
    <lineage>
        <taxon>Eukaryota</taxon>
        <taxon>Fungi</taxon>
        <taxon>Dikarya</taxon>
        <taxon>Ascomycota</taxon>
        <taxon>Pezizomycotina</taxon>
        <taxon>Sordariomycetes</taxon>
        <taxon>Sordariomycetidae</taxon>
        <taxon>Ophiostomatales</taxon>
        <taxon>Ophiostomataceae</taxon>
        <taxon>Sporothrix</taxon>
    </lineage>
</organism>
<dbReference type="RefSeq" id="XP_040614875.1">
    <property type="nucleotide sequence ID" value="XM_040766339.1"/>
</dbReference>
<proteinExistence type="predicted"/>
<gene>
    <name evidence="1" type="ORF">SPBR_08101</name>
</gene>
<keyword evidence="2" id="KW-1185">Reference proteome</keyword>
<reference evidence="1 2" key="1">
    <citation type="journal article" date="2014" name="BMC Genomics">
        <title>Comparative genomics of the major fungal agents of human and animal Sporotrichosis: Sporothrix schenckii and Sporothrix brasiliensis.</title>
        <authorList>
            <person name="Teixeira M.M."/>
            <person name="de Almeida L.G."/>
            <person name="Kubitschek-Barreira P."/>
            <person name="Alves F.L."/>
            <person name="Kioshima E.S."/>
            <person name="Abadio A.K."/>
            <person name="Fernandes L."/>
            <person name="Derengowski L.S."/>
            <person name="Ferreira K.S."/>
            <person name="Souza R.C."/>
            <person name="Ruiz J.C."/>
            <person name="de Andrade N.C."/>
            <person name="Paes H.C."/>
            <person name="Nicola A.M."/>
            <person name="Albuquerque P."/>
            <person name="Gerber A.L."/>
            <person name="Martins V.P."/>
            <person name="Peconick L.D."/>
            <person name="Neto A.V."/>
            <person name="Chaucanez C.B."/>
            <person name="Silva P.A."/>
            <person name="Cunha O.L."/>
            <person name="de Oliveira F.F."/>
            <person name="dos Santos T.C."/>
            <person name="Barros A.L."/>
            <person name="Soares M.A."/>
            <person name="de Oliveira L.M."/>
            <person name="Marini M.M."/>
            <person name="Villalobos-Duno H."/>
            <person name="Cunha M.M."/>
            <person name="de Hoog S."/>
            <person name="da Silveira J.F."/>
            <person name="Henrissat B."/>
            <person name="Nino-Vega G.A."/>
            <person name="Cisalpino P.S."/>
            <person name="Mora-Montes H.M."/>
            <person name="Almeida S.R."/>
            <person name="Stajich J.E."/>
            <person name="Lopes-Bezerra L.M."/>
            <person name="Vasconcelos A.T."/>
            <person name="Felipe M.S."/>
        </authorList>
    </citation>
    <scope>NUCLEOTIDE SEQUENCE [LARGE SCALE GENOMIC DNA]</scope>
    <source>
        <strain evidence="1 2">5110</strain>
    </source>
</reference>
<evidence type="ECO:0000313" key="1">
    <source>
        <dbReference type="EMBL" id="KIH86865.1"/>
    </source>
</evidence>
<dbReference type="VEuPathDB" id="FungiDB:SPBR_08101"/>
<dbReference type="EMBL" id="AWTV01000011">
    <property type="protein sequence ID" value="KIH86865.1"/>
    <property type="molecule type" value="Genomic_DNA"/>
</dbReference>
<protein>
    <submittedName>
        <fullName evidence="1">Uncharacterized protein</fullName>
    </submittedName>
</protein>
<dbReference type="OrthoDB" id="10683497at2759"/>
<evidence type="ECO:0000313" key="2">
    <source>
        <dbReference type="Proteomes" id="UP000031575"/>
    </source>
</evidence>
<dbReference type="GeneID" id="63681260"/>
<sequence>MIHFTAQLLDRDRVPLLLHRVRATAGRHTDTAEARRRDVDVGIGERGRQLCFEPRGLAVAAQTLQALVVAVQRPHIVGVLVHAARRGRQAQVLRVRVRRLLDKPLLERQRRERVPRRQHPAPGLRKRQRVLERHGIAQPAKGHRVVGAPVRNLAVQHGRGNVQDVCDLVGEVEPCGRHVRRGRAEPRARRLGLGHPAGRRIGNGVAVVPEHVGHAVQVPVGLGLEPQHLVPPPEADQHVHAHRQEKLHPVGQRGRLDAQHRFGDCRLHAVRRLERRLRHAAQHRRVNQRVVVVQPVVAVKRAPAVARRRKVLVVGHRRPVVVLHRAPVVAHQHVNVRRHVVRVARVRHQITDHVRCRQRRGRGRRHFHQVDVVVRHARVRLDARARQGSLEERAHLGDRRTGNRSARRRVKEFPRRHVHQRVGKERDHVEVGVVATELGVHSAHGVCIGAVAHGRVACRLCICECVVDGLSPVGVVEQAPGAVVVGARAEGEAPVGHGAGIVVCEHLSVARNGLVVVEAVGPDEGAAEPNLGFRRRRGHMRCGGRRPAQVVVGFGGGAGLDFGRRCGGPRRRVGEKPLAVLANVALDARLDPLARGDADGRLVVVGVVAQPRQHGALHGPQLERVLGAQKVEHAEAVNVRLVGRRGDDAVDAALQEAVGQKLQRVGHVDRDAAVERLDPAPAAVGAAHLQGGDGLAEQEREAPKVGVALDPDVVELGVVGGAAVVVLHVAQVAVGQLVVAVVGGQGVLGQLEDQGKEHEQLADDVVVDVAGKVLNLGPVGRDHGRMGPLGVGGDELGDVVDFRVVGDAGRHLAQAQRLVAVVAAVLEVGALKHRLANGKLAVDLLLAQAKVDNVEEADGLDGGLELLGQGLFAAGLVERRQVERGKLGPFDWGEARERSVCIDRMAIATKGVKGA</sequence>
<dbReference type="AlphaFoldDB" id="A0A0C2IIP6"/>
<dbReference type="Proteomes" id="UP000031575">
    <property type="component" value="Unassembled WGS sequence"/>
</dbReference>